<dbReference type="Proteomes" id="UP001356427">
    <property type="component" value="Unassembled WGS sequence"/>
</dbReference>
<name>A0AAN8QEB7_9TELE</name>
<evidence type="ECO:0000313" key="3">
    <source>
        <dbReference type="Proteomes" id="UP001356427"/>
    </source>
</evidence>
<feature type="region of interest" description="Disordered" evidence="1">
    <location>
        <begin position="45"/>
        <end position="68"/>
    </location>
</feature>
<keyword evidence="3" id="KW-1185">Reference proteome</keyword>
<gene>
    <name evidence="2" type="ORF">J4Q44_G00265790</name>
</gene>
<accession>A0AAN8QEB7</accession>
<reference evidence="2 3" key="1">
    <citation type="submission" date="2021-04" db="EMBL/GenBank/DDBJ databases">
        <authorList>
            <person name="De Guttry C."/>
            <person name="Zahm M."/>
            <person name="Klopp C."/>
            <person name="Cabau C."/>
            <person name="Louis A."/>
            <person name="Berthelot C."/>
            <person name="Parey E."/>
            <person name="Roest Crollius H."/>
            <person name="Montfort J."/>
            <person name="Robinson-Rechavi M."/>
            <person name="Bucao C."/>
            <person name="Bouchez O."/>
            <person name="Gislard M."/>
            <person name="Lluch J."/>
            <person name="Milhes M."/>
            <person name="Lampietro C."/>
            <person name="Lopez Roques C."/>
            <person name="Donnadieu C."/>
            <person name="Braasch I."/>
            <person name="Desvignes T."/>
            <person name="Postlethwait J."/>
            <person name="Bobe J."/>
            <person name="Wedekind C."/>
            <person name="Guiguen Y."/>
        </authorList>
    </citation>
    <scope>NUCLEOTIDE SEQUENCE [LARGE SCALE GENOMIC DNA]</scope>
    <source>
        <strain evidence="2">Cs_M1</strain>
        <tissue evidence="2">Blood</tissue>
    </source>
</reference>
<sequence>MRMGVPVELRHLPEYKELLELKRMKKHKLQEIRLRAMESGMRPFTMDTSLYKTESPRARPPSGTGLSP</sequence>
<protein>
    <submittedName>
        <fullName evidence="2">Uncharacterized protein</fullName>
    </submittedName>
</protein>
<dbReference type="AlphaFoldDB" id="A0AAN8QEB7"/>
<evidence type="ECO:0000313" key="2">
    <source>
        <dbReference type="EMBL" id="KAK6302224.1"/>
    </source>
</evidence>
<dbReference type="EMBL" id="JAGTTL010000025">
    <property type="protein sequence ID" value="KAK6302224.1"/>
    <property type="molecule type" value="Genomic_DNA"/>
</dbReference>
<organism evidence="2 3">
    <name type="scientific">Coregonus suidteri</name>
    <dbReference type="NCBI Taxonomy" id="861788"/>
    <lineage>
        <taxon>Eukaryota</taxon>
        <taxon>Metazoa</taxon>
        <taxon>Chordata</taxon>
        <taxon>Craniata</taxon>
        <taxon>Vertebrata</taxon>
        <taxon>Euteleostomi</taxon>
        <taxon>Actinopterygii</taxon>
        <taxon>Neopterygii</taxon>
        <taxon>Teleostei</taxon>
        <taxon>Protacanthopterygii</taxon>
        <taxon>Salmoniformes</taxon>
        <taxon>Salmonidae</taxon>
        <taxon>Coregoninae</taxon>
        <taxon>Coregonus</taxon>
    </lineage>
</organism>
<comment type="caution">
    <text evidence="2">The sequence shown here is derived from an EMBL/GenBank/DDBJ whole genome shotgun (WGS) entry which is preliminary data.</text>
</comment>
<evidence type="ECO:0000256" key="1">
    <source>
        <dbReference type="SAM" id="MobiDB-lite"/>
    </source>
</evidence>
<proteinExistence type="predicted"/>